<dbReference type="PROSITE" id="PS00639">
    <property type="entry name" value="THIOL_PROTEASE_HIS"/>
    <property type="match status" value="1"/>
</dbReference>
<evidence type="ECO:0000313" key="3">
    <source>
        <dbReference type="Proteomes" id="UP000004095"/>
    </source>
</evidence>
<dbReference type="InterPro" id="IPR000668">
    <property type="entry name" value="Peptidase_C1A_C"/>
</dbReference>
<dbReference type="SUPFAM" id="SSF54001">
    <property type="entry name" value="Cysteine proteinases"/>
    <property type="match status" value="1"/>
</dbReference>
<dbReference type="Pfam" id="PF00112">
    <property type="entry name" value="Peptidase_C1"/>
    <property type="match status" value="1"/>
</dbReference>
<dbReference type="AlphaFoldDB" id="A1ZWA0"/>
<accession>A1ZWA0</accession>
<dbReference type="Gene3D" id="3.90.70.10">
    <property type="entry name" value="Cysteine proteinases"/>
    <property type="match status" value="1"/>
</dbReference>
<dbReference type="Proteomes" id="UP000004095">
    <property type="component" value="Unassembled WGS sequence"/>
</dbReference>
<sequence>MVVPFLVGTKFIRNNKDSKMTKKNPYLNHFIALVLVLGVFSPSYAQKYRTGCVLDKDKYATVPLAAPLMRGDYRNLPAKVSLRKYAPIPKNQGAYGTCVGWSAAYAARTVLYARQKNITDPISVTQNAFSPFFLYERAKPSSDINCQEGTSLVTGLDVIKRDGVVKYQDFSDRCGKLVTSKLRQDAKAFKVQDYRKLFKTENDTRKVQLVKKSLAEKKPVIIGMQCCTESFLNSRGKDVWIKNPKEDLNPDGGHALTVVGYDDKKYGGAFELMNSWGTLWGDNGFIWVKYSDFQRYCFEAYEMIVLQPRQITLSGKVKFTLSAGFDMQAEFKDGYYQVNKPYYSGTLFRMYIANNEPAYVYAFSSDLSRKTYKIFPHSQGMSPYLGYSNNNVAIPDEDLFIKMDNTQGMDYFCVLYSAEKLDIAKIMKQVEMEAGDFQTRVKKVLSSKLIPGNEINYSSNGGISFQGISKKGKVVPIIVAIRHL</sequence>
<keyword evidence="3" id="KW-1185">Reference proteome</keyword>
<protein>
    <submittedName>
        <fullName evidence="2">Papain family cysteine protease, putative</fullName>
    </submittedName>
</protein>
<comment type="caution">
    <text evidence="2">The sequence shown here is derived from an EMBL/GenBank/DDBJ whole genome shotgun (WGS) entry which is preliminary data.</text>
</comment>
<keyword evidence="2" id="KW-0378">Hydrolase</keyword>
<feature type="domain" description="Peptidase C1A papain C-terminal" evidence="1">
    <location>
        <begin position="76"/>
        <end position="307"/>
    </location>
</feature>
<dbReference type="GO" id="GO:0006508">
    <property type="term" value="P:proteolysis"/>
    <property type="evidence" value="ECO:0007669"/>
    <property type="project" value="UniProtKB-KW"/>
</dbReference>
<evidence type="ECO:0000313" key="2">
    <source>
        <dbReference type="EMBL" id="EAY25338.1"/>
    </source>
</evidence>
<evidence type="ECO:0000259" key="1">
    <source>
        <dbReference type="SMART" id="SM00645"/>
    </source>
</evidence>
<dbReference type="GO" id="GO:0008234">
    <property type="term" value="F:cysteine-type peptidase activity"/>
    <property type="evidence" value="ECO:0007669"/>
    <property type="project" value="InterPro"/>
</dbReference>
<dbReference type="eggNOG" id="COG4870">
    <property type="taxonomic scope" value="Bacteria"/>
</dbReference>
<dbReference type="InterPro" id="IPR038765">
    <property type="entry name" value="Papain-like_cys_pep_sf"/>
</dbReference>
<gene>
    <name evidence="2" type="ORF">M23134_04519</name>
</gene>
<dbReference type="SMART" id="SM00645">
    <property type="entry name" value="Pept_C1"/>
    <property type="match status" value="1"/>
</dbReference>
<proteinExistence type="predicted"/>
<keyword evidence="2" id="KW-0645">Protease</keyword>
<name>A1ZWA0_MICM2</name>
<dbReference type="EMBL" id="AAWS01000050">
    <property type="protein sequence ID" value="EAY25338.1"/>
    <property type="molecule type" value="Genomic_DNA"/>
</dbReference>
<dbReference type="CDD" id="cd02619">
    <property type="entry name" value="Peptidase_C1"/>
    <property type="match status" value="1"/>
</dbReference>
<dbReference type="InterPro" id="IPR025660">
    <property type="entry name" value="Pept_his_AS"/>
</dbReference>
<organism evidence="2 3">
    <name type="scientific">Microscilla marina ATCC 23134</name>
    <dbReference type="NCBI Taxonomy" id="313606"/>
    <lineage>
        <taxon>Bacteria</taxon>
        <taxon>Pseudomonadati</taxon>
        <taxon>Bacteroidota</taxon>
        <taxon>Cytophagia</taxon>
        <taxon>Cytophagales</taxon>
        <taxon>Microscillaceae</taxon>
        <taxon>Microscilla</taxon>
    </lineage>
</organism>
<reference evidence="2 3" key="1">
    <citation type="submission" date="2007-01" db="EMBL/GenBank/DDBJ databases">
        <authorList>
            <person name="Haygood M."/>
            <person name="Podell S."/>
            <person name="Anderson C."/>
            <person name="Hopkinson B."/>
            <person name="Roe K."/>
            <person name="Barbeau K."/>
            <person name="Gaasterland T."/>
            <person name="Ferriera S."/>
            <person name="Johnson J."/>
            <person name="Kravitz S."/>
            <person name="Beeson K."/>
            <person name="Sutton G."/>
            <person name="Rogers Y.-H."/>
            <person name="Friedman R."/>
            <person name="Frazier M."/>
            <person name="Venter J.C."/>
        </authorList>
    </citation>
    <scope>NUCLEOTIDE SEQUENCE [LARGE SCALE GENOMIC DNA]</scope>
    <source>
        <strain evidence="2 3">ATCC 23134</strain>
    </source>
</reference>